<dbReference type="RefSeq" id="WP_379838419.1">
    <property type="nucleotide sequence ID" value="NZ_JBHRYQ010000001.1"/>
</dbReference>
<dbReference type="Proteomes" id="UP001595616">
    <property type="component" value="Unassembled WGS sequence"/>
</dbReference>
<dbReference type="InterPro" id="IPR034660">
    <property type="entry name" value="DinB/YfiT-like"/>
</dbReference>
<proteinExistence type="predicted"/>
<dbReference type="EMBL" id="JBHRYQ010000001">
    <property type="protein sequence ID" value="MFC3811582.1"/>
    <property type="molecule type" value="Genomic_DNA"/>
</dbReference>
<accession>A0ABV7Z008</accession>
<dbReference type="Gene3D" id="1.20.120.450">
    <property type="entry name" value="dinb family like domain"/>
    <property type="match status" value="1"/>
</dbReference>
<dbReference type="Pfam" id="PF07609">
    <property type="entry name" value="DUF1572"/>
    <property type="match status" value="1"/>
</dbReference>
<dbReference type="InterPro" id="IPR011466">
    <property type="entry name" value="DUF1572"/>
</dbReference>
<evidence type="ECO:0000313" key="1">
    <source>
        <dbReference type="EMBL" id="MFC3811582.1"/>
    </source>
</evidence>
<evidence type="ECO:0000313" key="2">
    <source>
        <dbReference type="Proteomes" id="UP001595616"/>
    </source>
</evidence>
<keyword evidence="2" id="KW-1185">Reference proteome</keyword>
<name>A0ABV7Z008_9BACT</name>
<reference evidence="2" key="1">
    <citation type="journal article" date="2019" name="Int. J. Syst. Evol. Microbiol.">
        <title>The Global Catalogue of Microorganisms (GCM) 10K type strain sequencing project: providing services to taxonomists for standard genome sequencing and annotation.</title>
        <authorList>
            <consortium name="The Broad Institute Genomics Platform"/>
            <consortium name="The Broad Institute Genome Sequencing Center for Infectious Disease"/>
            <person name="Wu L."/>
            <person name="Ma J."/>
        </authorList>
    </citation>
    <scope>NUCLEOTIDE SEQUENCE [LARGE SCALE GENOMIC DNA]</scope>
    <source>
        <strain evidence="2">CECT 7956</strain>
    </source>
</reference>
<organism evidence="1 2">
    <name type="scientific">Lacihabitans lacunae</name>
    <dbReference type="NCBI Taxonomy" id="1028214"/>
    <lineage>
        <taxon>Bacteria</taxon>
        <taxon>Pseudomonadati</taxon>
        <taxon>Bacteroidota</taxon>
        <taxon>Cytophagia</taxon>
        <taxon>Cytophagales</taxon>
        <taxon>Leadbetterellaceae</taxon>
        <taxon>Lacihabitans</taxon>
    </lineage>
</organism>
<comment type="caution">
    <text evidence="1">The sequence shown here is derived from an EMBL/GenBank/DDBJ whole genome shotgun (WGS) entry which is preliminary data.</text>
</comment>
<dbReference type="SUPFAM" id="SSF109854">
    <property type="entry name" value="DinB/YfiT-like putative metalloenzymes"/>
    <property type="match status" value="1"/>
</dbReference>
<protein>
    <submittedName>
        <fullName evidence="1">DUF1572 family protein</fullName>
    </submittedName>
</protein>
<gene>
    <name evidence="1" type="ORF">ACFOOI_13050</name>
</gene>
<sequence>MKNSLSKVFEKDLNSLYQEINAYQNEDDLWKMAEGISNSAGNLCLHIQGNLLTYIGAEIGQSGYVRNRPLEFSDKVSKENLLKGIKHTKEVVVKTLQNMDEGTLSSIYPIAVFGDEKMQTSYFLVHLVGHLNYHLGQINYHRRILCYS</sequence>